<evidence type="ECO:0000313" key="2">
    <source>
        <dbReference type="Proteomes" id="UP000179227"/>
    </source>
</evidence>
<reference evidence="1 2" key="1">
    <citation type="journal article" date="2016" name="Nat. Commun.">
        <title>Thousands of microbial genomes shed light on interconnected biogeochemical processes in an aquifer system.</title>
        <authorList>
            <person name="Anantharaman K."/>
            <person name="Brown C.T."/>
            <person name="Hug L.A."/>
            <person name="Sharon I."/>
            <person name="Castelle C.J."/>
            <person name="Probst A.J."/>
            <person name="Thomas B.C."/>
            <person name="Singh A."/>
            <person name="Wilkins M.J."/>
            <person name="Karaoz U."/>
            <person name="Brodie E.L."/>
            <person name="Williams K.H."/>
            <person name="Hubbard S.S."/>
            <person name="Banfield J.F."/>
        </authorList>
    </citation>
    <scope>NUCLEOTIDE SEQUENCE [LARGE SCALE GENOMIC DNA]</scope>
</reference>
<accession>A0A1F5HYQ1</accession>
<evidence type="ECO:0000313" key="1">
    <source>
        <dbReference type="EMBL" id="OGE09288.1"/>
    </source>
</evidence>
<protein>
    <submittedName>
        <fullName evidence="1">Uncharacterized protein</fullName>
    </submittedName>
</protein>
<gene>
    <name evidence="1" type="ORF">A3A60_04140</name>
</gene>
<sequence length="83" mass="9906">MTKEGKGHINSLEQLNVRFSGYFDGRIDEIKEEIRQVKQWPQSVNLGTKIRRQDQELDWLKRLIEEMQKAQTYIKSSIDKELI</sequence>
<dbReference type="AlphaFoldDB" id="A0A1F5HYQ1"/>
<dbReference type="Proteomes" id="UP000179227">
    <property type="component" value="Unassembled WGS sequence"/>
</dbReference>
<comment type="caution">
    <text evidence="1">The sequence shown here is derived from an EMBL/GenBank/DDBJ whole genome shotgun (WGS) entry which is preliminary data.</text>
</comment>
<dbReference type="EMBL" id="MFBS01000020">
    <property type="protein sequence ID" value="OGE09288.1"/>
    <property type="molecule type" value="Genomic_DNA"/>
</dbReference>
<organism evidence="1 2">
    <name type="scientific">Candidatus Curtissbacteria bacterium RIFCSPLOWO2_01_FULL_42_26</name>
    <dbReference type="NCBI Taxonomy" id="1797729"/>
    <lineage>
        <taxon>Bacteria</taxon>
        <taxon>Candidatus Curtissiibacteriota</taxon>
    </lineage>
</organism>
<proteinExistence type="predicted"/>
<name>A0A1F5HYQ1_9BACT</name>